<feature type="binding site" evidence="9">
    <location>
        <begin position="173"/>
        <end position="174"/>
    </location>
    <ligand>
        <name>S-adenosyl-L-methionine</name>
        <dbReference type="ChEBI" id="CHEBI:59789"/>
    </ligand>
</feature>
<evidence type="ECO:0000256" key="1">
    <source>
        <dbReference type="ARBA" id="ARBA00000724"/>
    </source>
</evidence>
<dbReference type="GO" id="GO:0010506">
    <property type="term" value="P:regulation of autophagy"/>
    <property type="evidence" value="ECO:0007669"/>
    <property type="project" value="EnsemblFungi"/>
</dbReference>
<reference key="2">
    <citation type="submission" date="2011-08" db="EMBL/GenBank/DDBJ databases">
        <title>Genome sequence of Naumovozyma castellii.</title>
        <authorList>
            <person name="Gordon J.L."/>
            <person name="Armisen D."/>
            <person name="Proux-Wera E."/>
            <person name="OhEigeartaigh S.S."/>
            <person name="Byrne K.P."/>
            <person name="Wolfe K.H."/>
        </authorList>
    </citation>
    <scope>NUCLEOTIDE SEQUENCE</scope>
    <source>
        <strain>Type strain:CBS 4309</strain>
    </source>
</reference>
<keyword evidence="5 8" id="KW-0489">Methyltransferase</keyword>
<dbReference type="GO" id="GO:0032259">
    <property type="term" value="P:methylation"/>
    <property type="evidence" value="ECO:0007669"/>
    <property type="project" value="UniProtKB-KW"/>
</dbReference>
<evidence type="ECO:0000256" key="3">
    <source>
        <dbReference type="ARBA" id="ARBA00012834"/>
    </source>
</evidence>
<evidence type="ECO:0000313" key="11">
    <source>
        <dbReference type="Proteomes" id="UP000001640"/>
    </source>
</evidence>
<evidence type="ECO:0000256" key="6">
    <source>
        <dbReference type="ARBA" id="ARBA00022679"/>
    </source>
</evidence>
<dbReference type="RefSeq" id="XP_003676957.1">
    <property type="nucleotide sequence ID" value="XM_003676909.1"/>
</dbReference>
<accession>G0VGI1</accession>
<dbReference type="InterPro" id="IPR029063">
    <property type="entry name" value="SAM-dependent_MTases_sf"/>
</dbReference>
<feature type="binding site" evidence="9">
    <location>
        <position position="103"/>
    </location>
    <ligand>
        <name>S-adenosyl-L-methionine</name>
        <dbReference type="ChEBI" id="CHEBI:59789"/>
    </ligand>
</feature>
<name>G0VGI1_NAUCA</name>
<organism evidence="10 11">
    <name type="scientific">Naumovozyma castellii</name>
    <name type="common">Yeast</name>
    <name type="synonym">Saccharomyces castellii</name>
    <dbReference type="NCBI Taxonomy" id="27288"/>
    <lineage>
        <taxon>Eukaryota</taxon>
        <taxon>Fungi</taxon>
        <taxon>Dikarya</taxon>
        <taxon>Ascomycota</taxon>
        <taxon>Saccharomycotina</taxon>
        <taxon>Saccharomycetes</taxon>
        <taxon>Saccharomycetales</taxon>
        <taxon>Saccharomycetaceae</taxon>
        <taxon>Naumovozyma</taxon>
    </lineage>
</organism>
<evidence type="ECO:0000256" key="7">
    <source>
        <dbReference type="ARBA" id="ARBA00022691"/>
    </source>
</evidence>
<evidence type="ECO:0000256" key="4">
    <source>
        <dbReference type="ARBA" id="ARBA00017497"/>
    </source>
</evidence>
<keyword evidence="11" id="KW-1185">Reference proteome</keyword>
<proteinExistence type="inferred from homology"/>
<dbReference type="AlphaFoldDB" id="G0VGI1"/>
<evidence type="ECO:0000256" key="5">
    <source>
        <dbReference type="ARBA" id="ARBA00022603"/>
    </source>
</evidence>
<dbReference type="KEGG" id="ncs:NCAS_0F01180"/>
<dbReference type="PIRSF" id="PIRSF016305">
    <property type="entry name" value="LCM_mtfrase"/>
    <property type="match status" value="1"/>
</dbReference>
<dbReference type="STRING" id="1064592.G0VGI1"/>
<evidence type="ECO:0000256" key="9">
    <source>
        <dbReference type="PIRSR" id="PIRSR016305-1"/>
    </source>
</evidence>
<dbReference type="eggNOG" id="KOG2918">
    <property type="taxonomic scope" value="Eukaryota"/>
</dbReference>
<dbReference type="GeneID" id="96904250"/>
<protein>
    <recommendedName>
        <fullName evidence="4 8">Leucine carboxyl methyltransferase 1</fullName>
        <ecNumber evidence="3 8">2.1.1.233</ecNumber>
    </recommendedName>
</protein>
<dbReference type="Pfam" id="PF04072">
    <property type="entry name" value="LCM"/>
    <property type="match status" value="1"/>
</dbReference>
<dbReference type="Proteomes" id="UP000001640">
    <property type="component" value="Chromosome 6"/>
</dbReference>
<comment type="similarity">
    <text evidence="2 8">Belongs to the methyltransferase superfamily. LCMT family.</text>
</comment>
<dbReference type="FunCoup" id="G0VGI1">
    <property type="interactions" value="588"/>
</dbReference>
<dbReference type="SUPFAM" id="SSF53335">
    <property type="entry name" value="S-adenosyl-L-methionine-dependent methyltransferases"/>
    <property type="match status" value="1"/>
</dbReference>
<dbReference type="PANTHER" id="PTHR13600:SF21">
    <property type="entry name" value="LEUCINE CARBOXYL METHYLTRANSFERASE 1"/>
    <property type="match status" value="1"/>
</dbReference>
<dbReference type="InterPro" id="IPR016651">
    <property type="entry name" value="LCMT1"/>
</dbReference>
<gene>
    <name evidence="10" type="primary">NCAS0F01180</name>
    <name evidence="10" type="ordered locus">NCAS_0F01180</name>
</gene>
<evidence type="ECO:0000256" key="2">
    <source>
        <dbReference type="ARBA" id="ARBA00010703"/>
    </source>
</evidence>
<dbReference type="PANTHER" id="PTHR13600">
    <property type="entry name" value="LEUCINE CARBOXYL METHYLTRANSFERASE"/>
    <property type="match status" value="1"/>
</dbReference>
<dbReference type="InParanoid" id="G0VGI1"/>
<keyword evidence="7 8" id="KW-0949">S-adenosyl-L-methionine</keyword>
<dbReference type="Gene3D" id="3.40.50.150">
    <property type="entry name" value="Vaccinia Virus protein VP39"/>
    <property type="match status" value="1"/>
</dbReference>
<comment type="function">
    <text evidence="8">Methylates the carboxyl group of the C-terminal leucine residue of protein phosphatase 2A catalytic subunits to form alpha-leucine ester residues.</text>
</comment>
<dbReference type="InterPro" id="IPR007213">
    <property type="entry name" value="Ppm1/Ppm2/Tcmp"/>
</dbReference>
<dbReference type="OrthoDB" id="203237at2759"/>
<dbReference type="GO" id="GO:0018423">
    <property type="term" value="F:protein C-terminal leucine carboxyl O-methyltransferase activity"/>
    <property type="evidence" value="ECO:0007669"/>
    <property type="project" value="UniProtKB-EC"/>
</dbReference>
<evidence type="ECO:0000313" key="10">
    <source>
        <dbReference type="EMBL" id="CCC70602.1"/>
    </source>
</evidence>
<dbReference type="GO" id="GO:0065003">
    <property type="term" value="P:protein-containing complex assembly"/>
    <property type="evidence" value="ECO:0007669"/>
    <property type="project" value="EnsemblFungi"/>
</dbReference>
<dbReference type="OMA" id="IIYEPIR"/>
<evidence type="ECO:0000256" key="8">
    <source>
        <dbReference type="PIRNR" id="PIRNR016305"/>
    </source>
</evidence>
<feature type="binding site" evidence="9">
    <location>
        <position position="199"/>
    </location>
    <ligand>
        <name>S-adenosyl-L-methionine</name>
        <dbReference type="ChEBI" id="CHEBI:59789"/>
    </ligand>
</feature>
<sequence length="335" mass="39078">MDRIIQQTDYDALSCKLAAIAKGYLPAPQFSDPNEIESYKLIHSAYFNTLKTHSRRIYGKINKSISSSFPVMNIGTYLRTVALDSQIETFLQKNDKVQIINLGCGSDLRMFQLLNKYDNLTKYLDLDFKDSIYFKNDILWNTELFRDTLHLERSNETDGELAHSDRYKLISCDLKDTTNTMTILQSLTDSQIPTLVITECLLCYMPQLESQTLINSIISFYRVGEWLSYDPIGGDQPNDRFGLIMQTNLRESRNLEMPTLMTFNSKESYASRWNIISNDIKTNIDIKDMWEIFNSDIEPTEKQRLKKLQFLDEFEELKVMQTHYVLLNAQWEHAL</sequence>
<dbReference type="HOGENOM" id="CLU_031312_1_0_1"/>
<keyword evidence="6 8" id="KW-0808">Transferase</keyword>
<reference evidence="10 11" key="1">
    <citation type="journal article" date="2011" name="Proc. Natl. Acad. Sci. U.S.A.">
        <title>Evolutionary erosion of yeast sex chromosomes by mating-type switching accidents.</title>
        <authorList>
            <person name="Gordon J.L."/>
            <person name="Armisen D."/>
            <person name="Proux-Wera E."/>
            <person name="Oheigeartaigh S.S."/>
            <person name="Byrne K.P."/>
            <person name="Wolfe K.H."/>
        </authorList>
    </citation>
    <scope>NUCLEOTIDE SEQUENCE [LARGE SCALE GENOMIC DNA]</scope>
    <source>
        <strain evidence="11">ATCC 76901 / BCRC 22586 / CBS 4309 / NBRC 1992 / NRRL Y-12630</strain>
    </source>
</reference>
<comment type="catalytic activity">
    <reaction evidence="1 8">
        <text>[phosphatase 2A protein]-C-terminal L-leucine + S-adenosyl-L-methionine = [phosphatase 2A protein]-C-terminal L-leucine methyl ester + S-adenosyl-L-homocysteine</text>
        <dbReference type="Rhea" id="RHEA:48544"/>
        <dbReference type="Rhea" id="RHEA-COMP:12134"/>
        <dbReference type="Rhea" id="RHEA-COMP:12135"/>
        <dbReference type="ChEBI" id="CHEBI:57856"/>
        <dbReference type="ChEBI" id="CHEBI:59789"/>
        <dbReference type="ChEBI" id="CHEBI:90516"/>
        <dbReference type="ChEBI" id="CHEBI:90517"/>
        <dbReference type="EC" id="2.1.1.233"/>
    </reaction>
</comment>
<feature type="binding site" evidence="9">
    <location>
        <position position="79"/>
    </location>
    <ligand>
        <name>S-adenosyl-L-methionine</name>
        <dbReference type="ChEBI" id="CHEBI:59789"/>
    </ligand>
</feature>
<dbReference type="EC" id="2.1.1.233" evidence="3 8"/>
<dbReference type="EMBL" id="HE576757">
    <property type="protein sequence ID" value="CCC70602.1"/>
    <property type="molecule type" value="Genomic_DNA"/>
</dbReference>